<evidence type="ECO:0000256" key="1">
    <source>
        <dbReference type="ARBA" id="ARBA00022729"/>
    </source>
</evidence>
<feature type="chain" id="PRO_5046159457" evidence="2">
    <location>
        <begin position="24"/>
        <end position="201"/>
    </location>
</feature>
<proteinExistence type="predicted"/>
<evidence type="ECO:0000313" key="4">
    <source>
        <dbReference type="EMBL" id="MEI4550231.1"/>
    </source>
</evidence>
<accession>A0ABU8ETD0</accession>
<sequence length="201" mass="22436">MAVSNFTRALLALSLISSSSVFANGSEQAELKKHTFGGKIATGSVELYDLPDEDYTNVYSYYNYKFDQNFSLEVGLNFGMDASDWECDDFDDGFTCRDRNDSMFNIGADELEVTNFVIAGKATLPLSQRNSLYAKVGANFYDYEISRDDRTFIDDSGTGVYLEGGWQYVWDFGLGMDAGVQYFDMGDLDSVSFAVGVSYQF</sequence>
<evidence type="ECO:0000256" key="2">
    <source>
        <dbReference type="SAM" id="SignalP"/>
    </source>
</evidence>
<dbReference type="Pfam" id="PF13505">
    <property type="entry name" value="OMP_b-brl"/>
    <property type="match status" value="1"/>
</dbReference>
<dbReference type="InterPro" id="IPR027385">
    <property type="entry name" value="Beta-barrel_OMP"/>
</dbReference>
<gene>
    <name evidence="4" type="ORF">WAE96_11190</name>
</gene>
<dbReference type="EMBL" id="JBAWKS010000001">
    <property type="protein sequence ID" value="MEI4550231.1"/>
    <property type="molecule type" value="Genomic_DNA"/>
</dbReference>
<dbReference type="Proteomes" id="UP001382455">
    <property type="component" value="Unassembled WGS sequence"/>
</dbReference>
<comment type="caution">
    <text evidence="4">The sequence shown here is derived from an EMBL/GenBank/DDBJ whole genome shotgun (WGS) entry which is preliminary data.</text>
</comment>
<evidence type="ECO:0000313" key="5">
    <source>
        <dbReference type="Proteomes" id="UP001382455"/>
    </source>
</evidence>
<dbReference type="RefSeq" id="WP_336435498.1">
    <property type="nucleotide sequence ID" value="NZ_JBAWKS010000001.1"/>
</dbReference>
<feature type="signal peptide" evidence="2">
    <location>
        <begin position="1"/>
        <end position="23"/>
    </location>
</feature>
<keyword evidence="1 2" id="KW-0732">Signal</keyword>
<reference evidence="4 5" key="1">
    <citation type="submission" date="2023-12" db="EMBL/GenBank/DDBJ databases">
        <title>Friends and Foes: Symbiotic and Algicidal bacterial influence on Karenia brevis blooms.</title>
        <authorList>
            <person name="Fei C."/>
            <person name="Mohamed A.R."/>
            <person name="Booker A."/>
            <person name="Arshad M."/>
            <person name="Klass S."/>
            <person name="Ahn S."/>
            <person name="Gilbert P.M."/>
            <person name="Heil C.A."/>
            <person name="Martinez J.M."/>
            <person name="Amin S.A."/>
        </authorList>
    </citation>
    <scope>NUCLEOTIDE SEQUENCE [LARGE SCALE GENOMIC DNA]</scope>
    <source>
        <strain evidence="4 5">CE15</strain>
    </source>
</reference>
<dbReference type="Gene3D" id="2.40.160.20">
    <property type="match status" value="1"/>
</dbReference>
<feature type="domain" description="Outer membrane protein beta-barrel" evidence="3">
    <location>
        <begin position="11"/>
        <end position="201"/>
    </location>
</feature>
<protein>
    <submittedName>
        <fullName evidence="4">Outer membrane beta-barrel protein</fullName>
    </submittedName>
</protein>
<name>A0ABU8ETD0_9GAMM</name>
<dbReference type="SUPFAM" id="SSF56925">
    <property type="entry name" value="OMPA-like"/>
    <property type="match status" value="1"/>
</dbReference>
<dbReference type="InterPro" id="IPR011250">
    <property type="entry name" value="OMP/PagP_B-barrel"/>
</dbReference>
<evidence type="ECO:0000259" key="3">
    <source>
        <dbReference type="Pfam" id="PF13505"/>
    </source>
</evidence>
<keyword evidence="5" id="KW-1185">Reference proteome</keyword>
<organism evidence="4 5">
    <name type="scientific">Pseudoalteromonas spongiae</name>
    <dbReference type="NCBI Taxonomy" id="298657"/>
    <lineage>
        <taxon>Bacteria</taxon>
        <taxon>Pseudomonadati</taxon>
        <taxon>Pseudomonadota</taxon>
        <taxon>Gammaproteobacteria</taxon>
        <taxon>Alteromonadales</taxon>
        <taxon>Pseudoalteromonadaceae</taxon>
        <taxon>Pseudoalteromonas</taxon>
    </lineage>
</organism>